<sequence length="223" mass="25446">MSTRNRVGQVKLNFQRRESSRNQYPTFAMTSNSFSQTCTPVLGPSYIYLSTAIATKMEPVLPYNRHRRCTVPELHDPFSSPGSASAKDKPAHWYRAQLIHYGVHPTDNKGTAMMRLLDAVRLGELEVPDHLVKLEENLKRKWQKNFRTMQKSPERGSTTKTTTRNIDWKRTTIDQIAPEQKAEQSQDLKAMTIGSDFVVPALSFSDNKGYYTGTKREPPVRAI</sequence>
<gene>
    <name evidence="1" type="ORF">ASPCAL11001</name>
</gene>
<dbReference type="AlphaFoldDB" id="A0A0U5G9C4"/>
<name>A0A0U5G9C4_ASPCI</name>
<dbReference type="EMBL" id="CDMC01000010">
    <property type="protein sequence ID" value="CEL07847.1"/>
    <property type="molecule type" value="Genomic_DNA"/>
</dbReference>
<keyword evidence="2" id="KW-1185">Reference proteome</keyword>
<dbReference type="Proteomes" id="UP000054771">
    <property type="component" value="Unassembled WGS sequence"/>
</dbReference>
<reference evidence="2" key="1">
    <citation type="journal article" date="2016" name="Genome Announc.">
        <title>Draft genome sequences of fungus Aspergillus calidoustus.</title>
        <authorList>
            <person name="Horn F."/>
            <person name="Linde J."/>
            <person name="Mattern D.J."/>
            <person name="Walther G."/>
            <person name="Guthke R."/>
            <person name="Scherlach K."/>
            <person name="Martin K."/>
            <person name="Brakhage A.A."/>
            <person name="Petzke L."/>
            <person name="Valiante V."/>
        </authorList>
    </citation>
    <scope>NUCLEOTIDE SEQUENCE [LARGE SCALE GENOMIC DNA]</scope>
    <source>
        <strain evidence="2">SF006504</strain>
    </source>
</reference>
<evidence type="ECO:0000313" key="2">
    <source>
        <dbReference type="Proteomes" id="UP000054771"/>
    </source>
</evidence>
<dbReference type="OrthoDB" id="4121058at2759"/>
<protein>
    <submittedName>
        <fullName evidence="1">Uncharacterized protein</fullName>
    </submittedName>
</protein>
<accession>A0A0U5G9C4</accession>
<organism evidence="1 2">
    <name type="scientific">Aspergillus calidoustus</name>
    <dbReference type="NCBI Taxonomy" id="454130"/>
    <lineage>
        <taxon>Eukaryota</taxon>
        <taxon>Fungi</taxon>
        <taxon>Dikarya</taxon>
        <taxon>Ascomycota</taxon>
        <taxon>Pezizomycotina</taxon>
        <taxon>Eurotiomycetes</taxon>
        <taxon>Eurotiomycetidae</taxon>
        <taxon>Eurotiales</taxon>
        <taxon>Aspergillaceae</taxon>
        <taxon>Aspergillus</taxon>
        <taxon>Aspergillus subgen. Nidulantes</taxon>
    </lineage>
</organism>
<evidence type="ECO:0000313" key="1">
    <source>
        <dbReference type="EMBL" id="CEL07847.1"/>
    </source>
</evidence>
<proteinExistence type="predicted"/>